<evidence type="ECO:0000256" key="1">
    <source>
        <dbReference type="SAM" id="MobiDB-lite"/>
    </source>
</evidence>
<organism evidence="2 3">
    <name type="scientific">Ascobolus immersus RN42</name>
    <dbReference type="NCBI Taxonomy" id="1160509"/>
    <lineage>
        <taxon>Eukaryota</taxon>
        <taxon>Fungi</taxon>
        <taxon>Dikarya</taxon>
        <taxon>Ascomycota</taxon>
        <taxon>Pezizomycotina</taxon>
        <taxon>Pezizomycetes</taxon>
        <taxon>Pezizales</taxon>
        <taxon>Ascobolaceae</taxon>
        <taxon>Ascobolus</taxon>
    </lineage>
</organism>
<feature type="compositionally biased region" description="Basic and acidic residues" evidence="1">
    <location>
        <begin position="48"/>
        <end position="70"/>
    </location>
</feature>
<evidence type="ECO:0000313" key="3">
    <source>
        <dbReference type="Proteomes" id="UP000275078"/>
    </source>
</evidence>
<sequence>MKEVWKPFRRLFGSAVFVRGSEGVVVVALVRIGEFDCCLTLVRGKGKNGKDEGSGRVDKGLVEARPPREEDWGDASDASRGLPCRSPRCLNDKGQTSIKKDLDGGVGELDQVEGREGG</sequence>
<proteinExistence type="predicted"/>
<keyword evidence="3" id="KW-1185">Reference proteome</keyword>
<evidence type="ECO:0000313" key="2">
    <source>
        <dbReference type="EMBL" id="RPA87686.1"/>
    </source>
</evidence>
<protein>
    <submittedName>
        <fullName evidence="2">Uncharacterized protein</fullName>
    </submittedName>
</protein>
<gene>
    <name evidence="2" type="ORF">BJ508DRAFT_371969</name>
</gene>
<dbReference type="Proteomes" id="UP000275078">
    <property type="component" value="Unassembled WGS sequence"/>
</dbReference>
<feature type="region of interest" description="Disordered" evidence="1">
    <location>
        <begin position="44"/>
        <end position="118"/>
    </location>
</feature>
<dbReference type="AlphaFoldDB" id="A0A3N4IPJ9"/>
<reference evidence="2 3" key="1">
    <citation type="journal article" date="2018" name="Nat. Ecol. Evol.">
        <title>Pezizomycetes genomes reveal the molecular basis of ectomycorrhizal truffle lifestyle.</title>
        <authorList>
            <person name="Murat C."/>
            <person name="Payen T."/>
            <person name="Noel B."/>
            <person name="Kuo A."/>
            <person name="Morin E."/>
            <person name="Chen J."/>
            <person name="Kohler A."/>
            <person name="Krizsan K."/>
            <person name="Balestrini R."/>
            <person name="Da Silva C."/>
            <person name="Montanini B."/>
            <person name="Hainaut M."/>
            <person name="Levati E."/>
            <person name="Barry K.W."/>
            <person name="Belfiori B."/>
            <person name="Cichocki N."/>
            <person name="Clum A."/>
            <person name="Dockter R.B."/>
            <person name="Fauchery L."/>
            <person name="Guy J."/>
            <person name="Iotti M."/>
            <person name="Le Tacon F."/>
            <person name="Lindquist E.A."/>
            <person name="Lipzen A."/>
            <person name="Malagnac F."/>
            <person name="Mello A."/>
            <person name="Molinier V."/>
            <person name="Miyauchi S."/>
            <person name="Poulain J."/>
            <person name="Riccioni C."/>
            <person name="Rubini A."/>
            <person name="Sitrit Y."/>
            <person name="Splivallo R."/>
            <person name="Traeger S."/>
            <person name="Wang M."/>
            <person name="Zifcakova L."/>
            <person name="Wipf D."/>
            <person name="Zambonelli A."/>
            <person name="Paolocci F."/>
            <person name="Nowrousian M."/>
            <person name="Ottonello S."/>
            <person name="Baldrian P."/>
            <person name="Spatafora J.W."/>
            <person name="Henrissat B."/>
            <person name="Nagy L.G."/>
            <person name="Aury J.M."/>
            <person name="Wincker P."/>
            <person name="Grigoriev I.V."/>
            <person name="Bonfante P."/>
            <person name="Martin F.M."/>
        </authorList>
    </citation>
    <scope>NUCLEOTIDE SEQUENCE [LARGE SCALE GENOMIC DNA]</scope>
    <source>
        <strain evidence="2 3">RN42</strain>
    </source>
</reference>
<name>A0A3N4IPJ9_ASCIM</name>
<dbReference type="EMBL" id="ML119646">
    <property type="protein sequence ID" value="RPA87686.1"/>
    <property type="molecule type" value="Genomic_DNA"/>
</dbReference>
<accession>A0A3N4IPJ9</accession>